<dbReference type="EMBL" id="HAED01007519">
    <property type="protein sequence ID" value="SBQ93731.1"/>
    <property type="molecule type" value="Transcribed_RNA"/>
</dbReference>
<reference evidence="1" key="2">
    <citation type="submission" date="2016-06" db="EMBL/GenBank/DDBJ databases">
        <title>The genome of a short-lived fish provides insights into sex chromosome evolution and the genetic control of aging.</title>
        <authorList>
            <person name="Reichwald K."/>
            <person name="Felder M."/>
            <person name="Petzold A."/>
            <person name="Koch P."/>
            <person name="Groth M."/>
            <person name="Platzer M."/>
        </authorList>
    </citation>
    <scope>NUCLEOTIDE SEQUENCE</scope>
    <source>
        <tissue evidence="1">Brain</tissue>
    </source>
</reference>
<name>A0A1A8I895_NOTKU</name>
<protein>
    <submittedName>
        <fullName evidence="1">Coagulation factor II (Thrombin) receptor-like 3</fullName>
    </submittedName>
</protein>
<evidence type="ECO:0000313" key="1">
    <source>
        <dbReference type="EMBL" id="SBQ93731.1"/>
    </source>
</evidence>
<proteinExistence type="predicted"/>
<reference evidence="1" key="1">
    <citation type="submission" date="2016-05" db="EMBL/GenBank/DDBJ databases">
        <authorList>
            <person name="Lavstsen T."/>
            <person name="Jespersen J.S."/>
        </authorList>
    </citation>
    <scope>NUCLEOTIDE SEQUENCE</scope>
    <source>
        <tissue evidence="1">Brain</tissue>
    </source>
</reference>
<keyword evidence="1" id="KW-0675">Receptor</keyword>
<dbReference type="AlphaFoldDB" id="A0A1A8I895"/>
<sequence>ACFVAVTTMRIRYHLQGTCPHHRARSQRSSCCP</sequence>
<organism evidence="1">
    <name type="scientific">Nothobranchius kuhntae</name>
    <name type="common">Beira killifish</name>
    <dbReference type="NCBI Taxonomy" id="321403"/>
    <lineage>
        <taxon>Eukaryota</taxon>
        <taxon>Metazoa</taxon>
        <taxon>Chordata</taxon>
        <taxon>Craniata</taxon>
        <taxon>Vertebrata</taxon>
        <taxon>Euteleostomi</taxon>
        <taxon>Actinopterygii</taxon>
        <taxon>Neopterygii</taxon>
        <taxon>Teleostei</taxon>
        <taxon>Neoteleostei</taxon>
        <taxon>Acanthomorphata</taxon>
        <taxon>Ovalentaria</taxon>
        <taxon>Atherinomorphae</taxon>
        <taxon>Cyprinodontiformes</taxon>
        <taxon>Nothobranchiidae</taxon>
        <taxon>Nothobranchius</taxon>
    </lineage>
</organism>
<accession>A0A1A8I895</accession>
<feature type="non-terminal residue" evidence="1">
    <location>
        <position position="1"/>
    </location>
</feature>
<gene>
    <name evidence="1" type="primary">F2RL3</name>
</gene>